<dbReference type="Pfam" id="PF17919">
    <property type="entry name" value="RT_RNaseH_2"/>
    <property type="match status" value="1"/>
</dbReference>
<dbReference type="EMBL" id="BMAO01000819">
    <property type="protein sequence ID" value="GFQ69360.1"/>
    <property type="molecule type" value="Genomic_DNA"/>
</dbReference>
<dbReference type="InterPro" id="IPR041577">
    <property type="entry name" value="RT_RNaseH_2"/>
</dbReference>
<evidence type="ECO:0000259" key="2">
    <source>
        <dbReference type="PROSITE" id="PS50994"/>
    </source>
</evidence>
<dbReference type="Gene3D" id="3.30.420.10">
    <property type="entry name" value="Ribonuclease H-like superfamily/Ribonuclease H"/>
    <property type="match status" value="1"/>
</dbReference>
<dbReference type="Gene3D" id="3.30.70.270">
    <property type="match status" value="2"/>
</dbReference>
<dbReference type="InterPro" id="IPR041588">
    <property type="entry name" value="Integrase_H2C2"/>
</dbReference>
<evidence type="ECO:0000313" key="4">
    <source>
        <dbReference type="Proteomes" id="UP000887116"/>
    </source>
</evidence>
<dbReference type="FunFam" id="3.30.420.10:FF:000032">
    <property type="entry name" value="Retrovirus-related Pol polyprotein from transposon 297-like Protein"/>
    <property type="match status" value="1"/>
</dbReference>
<dbReference type="FunFam" id="1.10.340.70:FF:000001">
    <property type="entry name" value="Retrovirus-related Pol polyprotein from transposon gypsy-like Protein"/>
    <property type="match status" value="1"/>
</dbReference>
<dbReference type="PROSITE" id="PS50994">
    <property type="entry name" value="INTEGRASE"/>
    <property type="match status" value="1"/>
</dbReference>
<dbReference type="Gene3D" id="1.10.340.70">
    <property type="match status" value="1"/>
</dbReference>
<gene>
    <name evidence="3" type="primary">pol</name>
    <name evidence="3" type="ORF">TNCT_338492</name>
</gene>
<dbReference type="Proteomes" id="UP000887116">
    <property type="component" value="Unassembled WGS sequence"/>
</dbReference>
<evidence type="ECO:0000313" key="3">
    <source>
        <dbReference type="EMBL" id="GFQ69360.1"/>
    </source>
</evidence>
<dbReference type="AlphaFoldDB" id="A0A8X6I1W6"/>
<dbReference type="InterPro" id="IPR043502">
    <property type="entry name" value="DNA/RNA_pol_sf"/>
</dbReference>
<dbReference type="InterPro" id="IPR050951">
    <property type="entry name" value="Retrovirus_Pol_polyprotein"/>
</dbReference>
<dbReference type="GO" id="GO:0003964">
    <property type="term" value="F:RNA-directed DNA polymerase activity"/>
    <property type="evidence" value="ECO:0007669"/>
    <property type="project" value="UniProtKB-EC"/>
</dbReference>
<sequence>MASTLSVEQKKQMKSLLRQFQDAFHSETQQREREYDIIVFSLTFNDHLRRLHCVLSCIQDAGLVLNPRKCYFGATEIKVLGHLVSGKGVKPDPDKLEAVNSFPTPKKIHDVRSFLGLCSYYRRFIKNFCFRAKPLQQLLKGDSKFHWEKAQEDSFRDFKSALTSPPVLALYDENAPTELHTEASGYGIEIESLAAISDLATEQRDDPSLAAFIKACEQSPDLSSAGFSFVNNVLCKKNFDPSRKQWLPVVPKKMRLEFLHHFHDEPTAGHLGFGRTYDRIRKRFFWPRLFRTVRRYVTHCRECQRRKAVPLKPPGALIPIPPAEAPFQRIGMDLLGRFPKSQVGNRWIIVCTDYMRRYAITKALPTAEAPEVAKFIVEEIILTHGAPRTIITHRGTVFQSNLIAEINNQCKVVHRMTTAYHPQTNGLTERFNKTLADMLAMYVDVEQKTWERILPFVTFAYNTARQDTTGFTPFFLTFGHEAETTLDAMFQEPIKYTAPDFVARLVTQAEESRQLARIRTLEAQEKDRRRYN</sequence>
<comment type="caution">
    <text evidence="3">The sequence shown here is derived from an EMBL/GenBank/DDBJ whole genome shotgun (WGS) entry which is preliminary data.</text>
</comment>
<dbReference type="GO" id="GO:0042575">
    <property type="term" value="C:DNA polymerase complex"/>
    <property type="evidence" value="ECO:0007669"/>
    <property type="project" value="UniProtKB-ARBA"/>
</dbReference>
<dbReference type="InterPro" id="IPR043128">
    <property type="entry name" value="Rev_trsase/Diguanyl_cyclase"/>
</dbReference>
<dbReference type="FunFam" id="3.30.70.270:FF:000020">
    <property type="entry name" value="Transposon Tf2-6 polyprotein-like Protein"/>
    <property type="match status" value="1"/>
</dbReference>
<name>A0A8X6I1W6_TRICU</name>
<dbReference type="InterPro" id="IPR012337">
    <property type="entry name" value="RNaseH-like_sf"/>
</dbReference>
<keyword evidence="4" id="KW-1185">Reference proteome</keyword>
<dbReference type="GO" id="GO:0003676">
    <property type="term" value="F:nucleic acid binding"/>
    <property type="evidence" value="ECO:0007669"/>
    <property type="project" value="InterPro"/>
</dbReference>
<protein>
    <recommendedName>
        <fullName evidence="1">RNA-directed DNA polymerase</fullName>
        <ecNumber evidence="1">2.7.7.49</ecNumber>
    </recommendedName>
</protein>
<dbReference type="OrthoDB" id="10030726at2759"/>
<dbReference type="Pfam" id="PF17921">
    <property type="entry name" value="Integrase_H2C2"/>
    <property type="match status" value="1"/>
</dbReference>
<feature type="domain" description="Integrase catalytic" evidence="2">
    <location>
        <begin position="322"/>
        <end position="481"/>
    </location>
</feature>
<reference evidence="3" key="1">
    <citation type="submission" date="2020-07" db="EMBL/GenBank/DDBJ databases">
        <title>Multicomponent nature underlies the extraordinary mechanical properties of spider dragline silk.</title>
        <authorList>
            <person name="Kono N."/>
            <person name="Nakamura H."/>
            <person name="Mori M."/>
            <person name="Yoshida Y."/>
            <person name="Ohtoshi R."/>
            <person name="Malay A.D."/>
            <person name="Moran D.A.P."/>
            <person name="Tomita M."/>
            <person name="Numata K."/>
            <person name="Arakawa K."/>
        </authorList>
    </citation>
    <scope>NUCLEOTIDE SEQUENCE</scope>
</reference>
<dbReference type="InterPro" id="IPR036397">
    <property type="entry name" value="RNaseH_sf"/>
</dbReference>
<proteinExistence type="predicted"/>
<accession>A0A8X6I1W6</accession>
<dbReference type="SUPFAM" id="SSF53098">
    <property type="entry name" value="Ribonuclease H-like"/>
    <property type="match status" value="1"/>
</dbReference>
<dbReference type="SUPFAM" id="SSF56672">
    <property type="entry name" value="DNA/RNA polymerases"/>
    <property type="match status" value="1"/>
</dbReference>
<organism evidence="3 4">
    <name type="scientific">Trichonephila clavata</name>
    <name type="common">Joro spider</name>
    <name type="synonym">Nephila clavata</name>
    <dbReference type="NCBI Taxonomy" id="2740835"/>
    <lineage>
        <taxon>Eukaryota</taxon>
        <taxon>Metazoa</taxon>
        <taxon>Ecdysozoa</taxon>
        <taxon>Arthropoda</taxon>
        <taxon>Chelicerata</taxon>
        <taxon>Arachnida</taxon>
        <taxon>Araneae</taxon>
        <taxon>Araneomorphae</taxon>
        <taxon>Entelegynae</taxon>
        <taxon>Araneoidea</taxon>
        <taxon>Nephilidae</taxon>
        <taxon>Trichonephila</taxon>
    </lineage>
</organism>
<dbReference type="GO" id="GO:0015074">
    <property type="term" value="P:DNA integration"/>
    <property type="evidence" value="ECO:0007669"/>
    <property type="project" value="InterPro"/>
</dbReference>
<dbReference type="PANTHER" id="PTHR37984">
    <property type="entry name" value="PROTEIN CBG26694"/>
    <property type="match status" value="1"/>
</dbReference>
<dbReference type="EC" id="2.7.7.49" evidence="1"/>
<evidence type="ECO:0000256" key="1">
    <source>
        <dbReference type="ARBA" id="ARBA00012493"/>
    </source>
</evidence>
<dbReference type="InterPro" id="IPR001584">
    <property type="entry name" value="Integrase_cat-core"/>
</dbReference>
<dbReference type="PANTHER" id="PTHR37984:SF15">
    <property type="entry name" value="INTEGRASE CATALYTIC DOMAIN-CONTAINING PROTEIN"/>
    <property type="match status" value="1"/>
</dbReference>